<proteinExistence type="predicted"/>
<dbReference type="Proteomes" id="UP000509458">
    <property type="component" value="Chromosome"/>
</dbReference>
<evidence type="ECO:0000313" key="3">
    <source>
        <dbReference type="Proteomes" id="UP000509458"/>
    </source>
</evidence>
<name>A0A6T9XZ58_ALTMA</name>
<organism evidence="2 3">
    <name type="scientific">Alteromonas macleodii</name>
    <name type="common">Pseudoalteromonas macleodii</name>
    <dbReference type="NCBI Taxonomy" id="28108"/>
    <lineage>
        <taxon>Bacteria</taxon>
        <taxon>Pseudomonadati</taxon>
        <taxon>Pseudomonadota</taxon>
        <taxon>Gammaproteobacteria</taxon>
        <taxon>Alteromonadales</taxon>
        <taxon>Alteromonadaceae</taxon>
        <taxon>Alteromonas/Salinimonas group</taxon>
        <taxon>Alteromonas</taxon>
    </lineage>
</organism>
<dbReference type="InterPro" id="IPR046582">
    <property type="entry name" value="DUF6630"/>
</dbReference>
<evidence type="ECO:0000259" key="1">
    <source>
        <dbReference type="Pfam" id="PF20335"/>
    </source>
</evidence>
<reference evidence="2 3" key="1">
    <citation type="submission" date="2020-06" db="EMBL/GenBank/DDBJ databases">
        <authorList>
            <person name="Duchaud E."/>
        </authorList>
    </citation>
    <scope>NUCLEOTIDE SEQUENCE [LARGE SCALE GENOMIC DNA]</scope>
    <source>
        <strain evidence="2">Alteromonas fortis</strain>
    </source>
</reference>
<protein>
    <recommendedName>
        <fullName evidence="1">DUF6630 domain-containing protein</fullName>
    </recommendedName>
</protein>
<sequence length="193" mass="21631">MRELLKKLLRGPKSDQQPLVALSKLVSRNNPEVMRKVRLFESSPNRYFEALDEDLKDDCFIESPTDISTTFVLVRALYESNLLAVANGREEPLSVLDKLNLRSEGLLEKSTHYEDLKNFYAQTEFGFGSLVGGAGSVEHSPDIFTCARAANLAILAIDDSSDVLVLFVCPLDQRSNISLLAKQADIRLFFENM</sequence>
<dbReference type="Pfam" id="PF20335">
    <property type="entry name" value="DUF6630"/>
    <property type="match status" value="1"/>
</dbReference>
<gene>
    <name evidence="2" type="ORF">ALFOR1_10511</name>
</gene>
<dbReference type="RefSeq" id="WP_179982251.1">
    <property type="nucleotide sequence ID" value="NZ_LR812090.1"/>
</dbReference>
<accession>A0A6T9XZ58</accession>
<dbReference type="AlphaFoldDB" id="A0A6T9XZ58"/>
<evidence type="ECO:0000313" key="2">
    <source>
        <dbReference type="EMBL" id="CAB9492546.1"/>
    </source>
</evidence>
<feature type="domain" description="DUF6630" evidence="1">
    <location>
        <begin position="20"/>
        <end position="188"/>
    </location>
</feature>
<dbReference type="EMBL" id="LR812090">
    <property type="protein sequence ID" value="CAB9492546.1"/>
    <property type="molecule type" value="Genomic_DNA"/>
</dbReference>